<keyword evidence="2" id="KW-0238">DNA-binding</keyword>
<evidence type="ECO:0000313" key="6">
    <source>
        <dbReference type="EMBL" id="RFA13700.1"/>
    </source>
</evidence>
<dbReference type="OrthoDB" id="4307011at2"/>
<evidence type="ECO:0000313" key="7">
    <source>
        <dbReference type="Proteomes" id="UP000256541"/>
    </source>
</evidence>
<dbReference type="InterPro" id="IPR000524">
    <property type="entry name" value="Tscrpt_reg_HTH_GntR"/>
</dbReference>
<feature type="compositionally biased region" description="Gly residues" evidence="4">
    <location>
        <begin position="1"/>
        <end position="16"/>
    </location>
</feature>
<dbReference type="PROSITE" id="PS50949">
    <property type="entry name" value="HTH_GNTR"/>
    <property type="match status" value="1"/>
</dbReference>
<reference evidence="6 7" key="1">
    <citation type="submission" date="2017-04" db="EMBL/GenBank/DDBJ databases">
        <title>Comparative genome analysis of Subtercola boreus.</title>
        <authorList>
            <person name="Cho Y.-J."/>
            <person name="Cho A."/>
            <person name="Kim O.-S."/>
            <person name="Lee J.-I."/>
        </authorList>
    </citation>
    <scope>NUCLEOTIDE SEQUENCE [LARGE SCALE GENOMIC DNA]</scope>
    <source>
        <strain evidence="6 7">P27479</strain>
    </source>
</reference>
<dbReference type="InterPro" id="IPR036388">
    <property type="entry name" value="WH-like_DNA-bd_sf"/>
</dbReference>
<dbReference type="Pfam" id="PF00392">
    <property type="entry name" value="GntR"/>
    <property type="match status" value="1"/>
</dbReference>
<keyword evidence="3" id="KW-0804">Transcription</keyword>
<dbReference type="SUPFAM" id="SSF46785">
    <property type="entry name" value="Winged helix' DNA-binding domain"/>
    <property type="match status" value="1"/>
</dbReference>
<proteinExistence type="predicted"/>
<dbReference type="AlphaFoldDB" id="A0A3E0VVI1"/>
<dbReference type="GO" id="GO:0003677">
    <property type="term" value="F:DNA binding"/>
    <property type="evidence" value="ECO:0007669"/>
    <property type="project" value="UniProtKB-KW"/>
</dbReference>
<name>A0A3E0VVI1_9MICO</name>
<sequence>MAESGGPTGAESGGQSGARSGAQGVGRSRFAVRLDASGSEPPFEQVRRQVAEAVQSGILVPGSKLPTVRALADELGVAVNTVAKSYRELEVDGIIETRGRSGSFVAASGDPRMREGHAAALAFVGRARHLGFDADEVLDLVRSALRA</sequence>
<evidence type="ECO:0000256" key="4">
    <source>
        <dbReference type="SAM" id="MobiDB-lite"/>
    </source>
</evidence>
<keyword evidence="1" id="KW-0805">Transcription regulation</keyword>
<dbReference type="CDD" id="cd07377">
    <property type="entry name" value="WHTH_GntR"/>
    <property type="match status" value="1"/>
</dbReference>
<dbReference type="PANTHER" id="PTHR38445">
    <property type="entry name" value="HTH-TYPE TRANSCRIPTIONAL REPRESSOR YTRA"/>
    <property type="match status" value="1"/>
</dbReference>
<feature type="domain" description="HTH gntR-type" evidence="5">
    <location>
        <begin position="40"/>
        <end position="108"/>
    </location>
</feature>
<comment type="caution">
    <text evidence="6">The sequence shown here is derived from an EMBL/GenBank/DDBJ whole genome shotgun (WGS) entry which is preliminary data.</text>
</comment>
<feature type="compositionally biased region" description="Low complexity" evidence="4">
    <location>
        <begin position="17"/>
        <end position="29"/>
    </location>
</feature>
<evidence type="ECO:0000256" key="2">
    <source>
        <dbReference type="ARBA" id="ARBA00023125"/>
    </source>
</evidence>
<evidence type="ECO:0000256" key="1">
    <source>
        <dbReference type="ARBA" id="ARBA00023015"/>
    </source>
</evidence>
<evidence type="ECO:0000259" key="5">
    <source>
        <dbReference type="PROSITE" id="PS50949"/>
    </source>
</evidence>
<dbReference type="GO" id="GO:0003700">
    <property type="term" value="F:DNA-binding transcription factor activity"/>
    <property type="evidence" value="ECO:0007669"/>
    <property type="project" value="InterPro"/>
</dbReference>
<dbReference type="Gene3D" id="1.10.10.10">
    <property type="entry name" value="Winged helix-like DNA-binding domain superfamily/Winged helix DNA-binding domain"/>
    <property type="match status" value="1"/>
</dbReference>
<dbReference type="PANTHER" id="PTHR38445:SF9">
    <property type="entry name" value="HTH-TYPE TRANSCRIPTIONAL REPRESSOR YTRA"/>
    <property type="match status" value="1"/>
</dbReference>
<gene>
    <name evidence="6" type="ORF">B7R22_13285</name>
</gene>
<accession>A0A3E0VVI1</accession>
<dbReference type="RefSeq" id="WP_116412263.1">
    <property type="nucleotide sequence ID" value="NZ_NBXB01000034.1"/>
</dbReference>
<dbReference type="EMBL" id="NBXB01000034">
    <property type="protein sequence ID" value="RFA13700.1"/>
    <property type="molecule type" value="Genomic_DNA"/>
</dbReference>
<organism evidence="6 7">
    <name type="scientific">Subtercola boreus</name>
    <dbReference type="NCBI Taxonomy" id="120213"/>
    <lineage>
        <taxon>Bacteria</taxon>
        <taxon>Bacillati</taxon>
        <taxon>Actinomycetota</taxon>
        <taxon>Actinomycetes</taxon>
        <taxon>Micrococcales</taxon>
        <taxon>Microbacteriaceae</taxon>
        <taxon>Subtercola</taxon>
    </lineage>
</organism>
<dbReference type="InterPro" id="IPR036390">
    <property type="entry name" value="WH_DNA-bd_sf"/>
</dbReference>
<protein>
    <recommendedName>
        <fullName evidence="5">HTH gntR-type domain-containing protein</fullName>
    </recommendedName>
</protein>
<feature type="region of interest" description="Disordered" evidence="4">
    <location>
        <begin position="1"/>
        <end position="43"/>
    </location>
</feature>
<dbReference type="Proteomes" id="UP000256541">
    <property type="component" value="Unassembled WGS sequence"/>
</dbReference>
<dbReference type="SMART" id="SM00345">
    <property type="entry name" value="HTH_GNTR"/>
    <property type="match status" value="1"/>
</dbReference>
<evidence type="ECO:0000256" key="3">
    <source>
        <dbReference type="ARBA" id="ARBA00023163"/>
    </source>
</evidence>